<evidence type="ECO:0000313" key="3">
    <source>
        <dbReference type="Proteomes" id="UP000026961"/>
    </source>
</evidence>
<dbReference type="HOGENOM" id="CLU_001724_11_2_1"/>
<dbReference type="PANTHER" id="PTHR48046">
    <property type="entry name" value="UDP-GLYCOSYLTRANSFERASE 72E1"/>
    <property type="match status" value="1"/>
</dbReference>
<dbReference type="PANTHER" id="PTHR48046:SF1">
    <property type="entry name" value="GLYCOSYLTRANSFERASE-RELATED"/>
    <property type="match status" value="1"/>
</dbReference>
<dbReference type="STRING" id="40148.A0A0D9YLS8"/>
<keyword evidence="1" id="KW-0328">Glycosyltransferase</keyword>
<evidence type="ECO:0000256" key="1">
    <source>
        <dbReference type="ARBA" id="ARBA00022676"/>
    </source>
</evidence>
<proteinExistence type="predicted"/>
<dbReference type="EnsemblPlants" id="OGLUM02G02340.1">
    <property type="protein sequence ID" value="OGLUM02G02340.1"/>
    <property type="gene ID" value="OGLUM02G02340"/>
</dbReference>
<dbReference type="Proteomes" id="UP000026961">
    <property type="component" value="Chromosome 2"/>
</dbReference>
<evidence type="ECO:0000313" key="2">
    <source>
        <dbReference type="EnsemblPlants" id="OGLUM02G02340.1"/>
    </source>
</evidence>
<keyword evidence="1" id="KW-0808">Transferase</keyword>
<keyword evidence="3" id="KW-1185">Reference proteome</keyword>
<reference evidence="2" key="1">
    <citation type="submission" date="2015-04" db="UniProtKB">
        <authorList>
            <consortium name="EnsemblPlants"/>
        </authorList>
    </citation>
    <scope>IDENTIFICATION</scope>
</reference>
<reference evidence="2" key="2">
    <citation type="submission" date="2018-05" db="EMBL/GenBank/DDBJ databases">
        <title>OgluRS3 (Oryza glumaepatula Reference Sequence Version 3).</title>
        <authorList>
            <person name="Zhang J."/>
            <person name="Kudrna D."/>
            <person name="Lee S."/>
            <person name="Talag J."/>
            <person name="Welchert J."/>
            <person name="Wing R.A."/>
        </authorList>
    </citation>
    <scope>NUCLEOTIDE SEQUENCE [LARGE SCALE GENOMIC DNA]</scope>
</reference>
<dbReference type="Gramene" id="OGLUM02G02340.1">
    <property type="protein sequence ID" value="OGLUM02G02340.1"/>
    <property type="gene ID" value="OGLUM02G02340"/>
</dbReference>
<accession>A0A0D9YLS8</accession>
<name>A0A0D9YLS8_9ORYZ</name>
<dbReference type="GO" id="GO:0016757">
    <property type="term" value="F:glycosyltransferase activity"/>
    <property type="evidence" value="ECO:0007669"/>
    <property type="project" value="UniProtKB-KW"/>
</dbReference>
<dbReference type="Gene3D" id="3.40.50.2000">
    <property type="entry name" value="Glycogen Phosphorylase B"/>
    <property type="match status" value="1"/>
</dbReference>
<organism evidence="2">
    <name type="scientific">Oryza glumipatula</name>
    <dbReference type="NCBI Taxonomy" id="40148"/>
    <lineage>
        <taxon>Eukaryota</taxon>
        <taxon>Viridiplantae</taxon>
        <taxon>Streptophyta</taxon>
        <taxon>Embryophyta</taxon>
        <taxon>Tracheophyta</taxon>
        <taxon>Spermatophyta</taxon>
        <taxon>Magnoliopsida</taxon>
        <taxon>Liliopsida</taxon>
        <taxon>Poales</taxon>
        <taxon>Poaceae</taxon>
        <taxon>BOP clade</taxon>
        <taxon>Oryzoideae</taxon>
        <taxon>Oryzeae</taxon>
        <taxon>Oryzinae</taxon>
        <taxon>Oryza</taxon>
    </lineage>
</organism>
<dbReference type="SUPFAM" id="SSF53756">
    <property type="entry name" value="UDP-Glycosyltransferase/glycogen phosphorylase"/>
    <property type="match status" value="1"/>
</dbReference>
<sequence>MIAWPLHAEQTVNAVVLEESVGVAVRPRSWEEDDVVGGAVVTREEIAAAVKEVMEGEKGRGIRRRARELQQAGGRVWSPEGSSRRALEEVAGKWKAAAAAATAHK</sequence>
<protein>
    <submittedName>
        <fullName evidence="2">Uncharacterized protein</fullName>
    </submittedName>
</protein>
<dbReference type="AlphaFoldDB" id="A0A0D9YLS8"/>
<dbReference type="eggNOG" id="KOG1192">
    <property type="taxonomic scope" value="Eukaryota"/>
</dbReference>